<evidence type="ECO:0000313" key="7">
    <source>
        <dbReference type="EMBL" id="AXL95452.1"/>
    </source>
</evidence>
<dbReference type="InterPro" id="IPR001545">
    <property type="entry name" value="Gonadotropin_bsu"/>
</dbReference>
<feature type="domain" description="Glycoprotein hormone subunit beta" evidence="6">
    <location>
        <begin position="70"/>
        <end position="148"/>
    </location>
</feature>
<evidence type="ECO:0000256" key="5">
    <source>
        <dbReference type="SAM" id="SignalP"/>
    </source>
</evidence>
<proteinExistence type="evidence at transcript level"/>
<keyword evidence="4" id="KW-1015">Disulfide bond</keyword>
<dbReference type="GO" id="GO:0005737">
    <property type="term" value="C:cytoplasm"/>
    <property type="evidence" value="ECO:0007669"/>
    <property type="project" value="TreeGrafter"/>
</dbReference>
<dbReference type="Gene3D" id="2.10.90.10">
    <property type="entry name" value="Cystine-knot cytokines"/>
    <property type="match status" value="1"/>
</dbReference>
<reference evidence="7" key="1">
    <citation type="journal article" date="2018" name="Genome Biol. Evol.">
        <title>Conotoxin diversity in Chelyconus ermineus (Born, 1778) and the convergent origin of piscivory in the Atlantic and Indo-Pacific cones.</title>
        <authorList>
            <person name="Abalde S."/>
            <person name="Tenorio M.J."/>
            <person name="Afonso C.M."/>
            <person name="Zardoya R."/>
        </authorList>
    </citation>
    <scope>NUCLEOTIDE SEQUENCE</scope>
    <source>
        <strain evidence="7">Cerm_115</strain>
    </source>
</reference>
<dbReference type="InterPro" id="IPR006208">
    <property type="entry name" value="Glyco_hormone_CN"/>
</dbReference>
<dbReference type="PANTHER" id="PTHR11515">
    <property type="entry name" value="GLYCOPROTEIN HORMONE BETA CHAIN"/>
    <property type="match status" value="1"/>
</dbReference>
<keyword evidence="3" id="KW-0964">Secreted</keyword>
<dbReference type="InterPro" id="IPR029034">
    <property type="entry name" value="Cystine-knot_cytokine"/>
</dbReference>
<dbReference type="CDD" id="cd00069">
    <property type="entry name" value="GHB_like"/>
    <property type="match status" value="1"/>
</dbReference>
<feature type="signal peptide" evidence="5">
    <location>
        <begin position="1"/>
        <end position="35"/>
    </location>
</feature>
<dbReference type="GO" id="GO:0005615">
    <property type="term" value="C:extracellular space"/>
    <property type="evidence" value="ECO:0007669"/>
    <property type="project" value="TreeGrafter"/>
</dbReference>
<comment type="similarity">
    <text evidence="2">Belongs to the glycoprotein hormones subunit beta family.</text>
</comment>
<comment type="subcellular location">
    <subcellularLocation>
        <location evidence="1">Secreted</location>
    </subcellularLocation>
</comment>
<evidence type="ECO:0000256" key="1">
    <source>
        <dbReference type="ARBA" id="ARBA00004613"/>
    </source>
</evidence>
<name>A0A346CIQ3_CONER</name>
<protein>
    <submittedName>
        <fullName evidence="7">Thyrostimulin beta</fullName>
    </submittedName>
</protein>
<sequence length="151" mass="16836">MMITLLKLATRLMRRLSHVLVFLAVLCLALTRASTSEVNPGTTLQCHVREYSYRTSKPPLLNQRGDLVTCEGIVRVNTCWGRCDSYEVGDFQMPFKVSHHPVCTYAGYRRRTVTLGNCRGYPDPTIEVLDATACACRPCDSADTSCENLDG</sequence>
<accession>A0A346CIQ3</accession>
<evidence type="ECO:0000259" key="6">
    <source>
        <dbReference type="Pfam" id="PF00007"/>
    </source>
</evidence>
<organism evidence="7">
    <name type="scientific">Conus ermineus</name>
    <name type="common">Agate cone</name>
    <name type="synonym">Chelyconus ermineus</name>
    <dbReference type="NCBI Taxonomy" id="55423"/>
    <lineage>
        <taxon>Eukaryota</taxon>
        <taxon>Metazoa</taxon>
        <taxon>Spiralia</taxon>
        <taxon>Lophotrochozoa</taxon>
        <taxon>Mollusca</taxon>
        <taxon>Gastropoda</taxon>
        <taxon>Caenogastropoda</taxon>
        <taxon>Neogastropoda</taxon>
        <taxon>Conoidea</taxon>
        <taxon>Conidae</taxon>
        <taxon>Conus</taxon>
        <taxon>Chelyconus</taxon>
    </lineage>
</organism>
<dbReference type="SUPFAM" id="SSF57501">
    <property type="entry name" value="Cystine-knot cytokines"/>
    <property type="match status" value="1"/>
</dbReference>
<dbReference type="PANTHER" id="PTHR11515:SF13">
    <property type="entry name" value="GLYCOPROTEIN HORMONE BETA 5, ISOFORM A"/>
    <property type="match status" value="1"/>
</dbReference>
<dbReference type="GO" id="GO:0007186">
    <property type="term" value="P:G protein-coupled receptor signaling pathway"/>
    <property type="evidence" value="ECO:0007669"/>
    <property type="project" value="TreeGrafter"/>
</dbReference>
<feature type="chain" id="PRO_5016691158" evidence="5">
    <location>
        <begin position="36"/>
        <end position="151"/>
    </location>
</feature>
<evidence type="ECO:0000256" key="4">
    <source>
        <dbReference type="ARBA" id="ARBA00023157"/>
    </source>
</evidence>
<dbReference type="Pfam" id="PF00007">
    <property type="entry name" value="Cys_knot"/>
    <property type="match status" value="1"/>
</dbReference>
<keyword evidence="5" id="KW-0732">Signal</keyword>
<evidence type="ECO:0000256" key="2">
    <source>
        <dbReference type="ARBA" id="ARBA00006552"/>
    </source>
</evidence>
<dbReference type="AlphaFoldDB" id="A0A346CIQ3"/>
<evidence type="ECO:0000256" key="3">
    <source>
        <dbReference type="ARBA" id="ARBA00022525"/>
    </source>
</evidence>
<dbReference type="GO" id="GO:0005179">
    <property type="term" value="F:hormone activity"/>
    <property type="evidence" value="ECO:0007669"/>
    <property type="project" value="InterPro"/>
</dbReference>
<dbReference type="EMBL" id="MH360403">
    <property type="protein sequence ID" value="AXL95452.1"/>
    <property type="molecule type" value="mRNA"/>
</dbReference>